<evidence type="ECO:0008006" key="5">
    <source>
        <dbReference type="Google" id="ProtNLM"/>
    </source>
</evidence>
<keyword evidence="2" id="KW-0732">Signal</keyword>
<evidence type="ECO:0000256" key="1">
    <source>
        <dbReference type="SAM" id="MobiDB-lite"/>
    </source>
</evidence>
<dbReference type="EMBL" id="CP048711">
    <property type="protein sequence ID" value="QIB67374.1"/>
    <property type="molecule type" value="Genomic_DNA"/>
</dbReference>
<accession>A0A6C0UBE3</accession>
<evidence type="ECO:0000313" key="4">
    <source>
        <dbReference type="Proteomes" id="UP000477680"/>
    </source>
</evidence>
<evidence type="ECO:0000256" key="2">
    <source>
        <dbReference type="SAM" id="SignalP"/>
    </source>
</evidence>
<protein>
    <recommendedName>
        <fullName evidence="5">DUF4412 domain-containing protein</fullName>
    </recommendedName>
</protein>
<dbReference type="Proteomes" id="UP000477680">
    <property type="component" value="Chromosome"/>
</dbReference>
<evidence type="ECO:0000313" key="3">
    <source>
        <dbReference type="EMBL" id="QIB67374.1"/>
    </source>
</evidence>
<name>A0A6C0UBE3_9GAMM</name>
<sequence length="281" mass="30145">MKITVGRAFCPALLGLALASPALHADVTEAVDQNGNTMTFEYEGEQLRINHADQQGYMVMRDDRIYVVNDADGELMVIDVSQAMSMFGGLAKSVTPDMTQVRVDSLEPTGRSETVAGIDGEVYILKYQDEDGKARETEMVLSSDRRAIGFRDAMHRMASSLARSLDQHYDASEYLQHQLARSDMGVLRYGADIRVTSITENRVDPARFVLPAEPTDLSGLGGMLGGGNADGESGGIMSGIFGGGNDKSQTEESGDSEESAGNAVENAGKEIGKAFGKLFGK</sequence>
<feature type="chain" id="PRO_5025371514" description="DUF4412 domain-containing protein" evidence="2">
    <location>
        <begin position="26"/>
        <end position="281"/>
    </location>
</feature>
<dbReference type="KEGG" id="kim:G3T16_20235"/>
<dbReference type="RefSeq" id="WP_163496801.1">
    <property type="nucleotide sequence ID" value="NZ_CP048711.1"/>
</dbReference>
<feature type="region of interest" description="Disordered" evidence="1">
    <location>
        <begin position="240"/>
        <end position="267"/>
    </location>
</feature>
<feature type="signal peptide" evidence="2">
    <location>
        <begin position="1"/>
        <end position="25"/>
    </location>
</feature>
<dbReference type="AlphaFoldDB" id="A0A6C0UBE3"/>
<reference evidence="3 4" key="1">
    <citation type="submission" date="2020-02" db="EMBL/GenBank/DDBJ databases">
        <title>Genome sequencing for Kineobactrum sp. M2.</title>
        <authorList>
            <person name="Park S.-J."/>
        </authorList>
    </citation>
    <scope>NUCLEOTIDE SEQUENCE [LARGE SCALE GENOMIC DNA]</scope>
    <source>
        <strain evidence="3 4">M2</strain>
    </source>
</reference>
<keyword evidence="4" id="KW-1185">Reference proteome</keyword>
<gene>
    <name evidence="3" type="ORF">G3T16_20235</name>
</gene>
<organism evidence="3 4">
    <name type="scientific">Kineobactrum salinum</name>
    <dbReference type="NCBI Taxonomy" id="2708301"/>
    <lineage>
        <taxon>Bacteria</taxon>
        <taxon>Pseudomonadati</taxon>
        <taxon>Pseudomonadota</taxon>
        <taxon>Gammaproteobacteria</taxon>
        <taxon>Cellvibrionales</taxon>
        <taxon>Halieaceae</taxon>
        <taxon>Kineobactrum</taxon>
    </lineage>
</organism>
<proteinExistence type="predicted"/>